<dbReference type="Gene3D" id="3.30.559.10">
    <property type="entry name" value="Chloramphenicol acetyltransferase-like domain"/>
    <property type="match status" value="1"/>
</dbReference>
<evidence type="ECO:0000256" key="5">
    <source>
        <dbReference type="ARBA" id="ARBA00013243"/>
    </source>
</evidence>
<dbReference type="EMBL" id="WJQU01000004">
    <property type="protein sequence ID" value="KAJ6636276.1"/>
    <property type="molecule type" value="Genomic_DNA"/>
</dbReference>
<dbReference type="GO" id="GO:0031966">
    <property type="term" value="C:mitochondrial membrane"/>
    <property type="evidence" value="ECO:0007669"/>
    <property type="project" value="UniProtKB-SubCell"/>
</dbReference>
<evidence type="ECO:0000256" key="1">
    <source>
        <dbReference type="ARBA" id="ARBA00004141"/>
    </source>
</evidence>
<evidence type="ECO:0000256" key="17">
    <source>
        <dbReference type="RuleBase" id="RU003801"/>
    </source>
</evidence>
<evidence type="ECO:0000313" key="20">
    <source>
        <dbReference type="EMBL" id="KAJ6636276.1"/>
    </source>
</evidence>
<dbReference type="PANTHER" id="PTHR22589">
    <property type="entry name" value="CARNITINE O-ACYLTRANSFERASE"/>
    <property type="match status" value="1"/>
</dbReference>
<dbReference type="PANTHER" id="PTHR22589:SF31">
    <property type="entry name" value="CARNITINE O-PALMITOYLTRANSFERASE"/>
    <property type="match status" value="1"/>
</dbReference>
<dbReference type="PROSITE" id="PS00439">
    <property type="entry name" value="ACYLTRANSF_C_1"/>
    <property type="match status" value="1"/>
</dbReference>
<dbReference type="InterPro" id="IPR000542">
    <property type="entry name" value="Carn_acyl_trans"/>
</dbReference>
<comment type="catalytic activity">
    <reaction evidence="15">
        <text>(R)-carnitine + hexadecanoyl-CoA = O-hexadecanoyl-(R)-carnitine + CoA</text>
        <dbReference type="Rhea" id="RHEA:12661"/>
        <dbReference type="ChEBI" id="CHEBI:16347"/>
        <dbReference type="ChEBI" id="CHEBI:17490"/>
        <dbReference type="ChEBI" id="CHEBI:57287"/>
        <dbReference type="ChEBI" id="CHEBI:57379"/>
        <dbReference type="EC" id="2.3.1.21"/>
    </reaction>
    <physiologicalReaction direction="left-to-right" evidence="15">
        <dbReference type="Rhea" id="RHEA:12662"/>
    </physiologicalReaction>
</comment>
<gene>
    <name evidence="20" type="primary">CPT1A</name>
    <name evidence="20" type="ORF">Bhyg_14864</name>
</gene>
<dbReference type="AlphaFoldDB" id="A0A9Q0MQT0"/>
<comment type="similarity">
    <text evidence="4 17">Belongs to the carnitine/choline acetyltransferase family.</text>
</comment>
<evidence type="ECO:0000256" key="9">
    <source>
        <dbReference type="ARBA" id="ARBA00022832"/>
    </source>
</evidence>
<protein>
    <recommendedName>
        <fullName evidence="5">carnitine O-palmitoyltransferase</fullName>
        <ecNumber evidence="5">2.3.1.21</ecNumber>
    </recommendedName>
</protein>
<reference evidence="20" key="1">
    <citation type="submission" date="2022-07" db="EMBL/GenBank/DDBJ databases">
        <authorList>
            <person name="Trinca V."/>
            <person name="Uliana J.V.C."/>
            <person name="Torres T.T."/>
            <person name="Ward R.J."/>
            <person name="Monesi N."/>
        </authorList>
    </citation>
    <scope>NUCLEOTIDE SEQUENCE</scope>
    <source>
        <strain evidence="20">HSMRA1968</strain>
        <tissue evidence="20">Whole embryos</tissue>
    </source>
</reference>
<dbReference type="GO" id="GO:0009437">
    <property type="term" value="P:carnitine metabolic process"/>
    <property type="evidence" value="ECO:0007669"/>
    <property type="project" value="TreeGrafter"/>
</dbReference>
<evidence type="ECO:0000256" key="11">
    <source>
        <dbReference type="ARBA" id="ARBA00023098"/>
    </source>
</evidence>
<keyword evidence="9" id="KW-0276">Fatty acid metabolism</keyword>
<dbReference type="GO" id="GO:0006631">
    <property type="term" value="P:fatty acid metabolic process"/>
    <property type="evidence" value="ECO:0007669"/>
    <property type="project" value="UniProtKB-KW"/>
</dbReference>
<feature type="domain" description="Choline/carnitine acyltransferase" evidence="19">
    <location>
        <begin position="173"/>
        <end position="744"/>
    </location>
</feature>
<dbReference type="InterPro" id="IPR042231">
    <property type="entry name" value="Cho/carn_acyl_trans_2"/>
</dbReference>
<dbReference type="FunFam" id="3.30.559.10:FF:000002">
    <property type="entry name" value="carnitine O-palmitoyltransferase 1, liver isoform"/>
    <property type="match status" value="1"/>
</dbReference>
<comment type="pathway">
    <text evidence="3">Lipid metabolism; fatty acid beta-oxidation.</text>
</comment>
<keyword evidence="12" id="KW-0496">Mitochondrion</keyword>
<evidence type="ECO:0000256" key="13">
    <source>
        <dbReference type="ARBA" id="ARBA00023136"/>
    </source>
</evidence>
<comment type="caution">
    <text evidence="20">The sequence shown here is derived from an EMBL/GenBank/DDBJ whole genome shotgun (WGS) entry which is preliminary data.</text>
</comment>
<accession>A0A9Q0MQT0</accession>
<evidence type="ECO:0000256" key="10">
    <source>
        <dbReference type="ARBA" id="ARBA00022989"/>
    </source>
</evidence>
<evidence type="ECO:0000256" key="2">
    <source>
        <dbReference type="ARBA" id="ARBA00004325"/>
    </source>
</evidence>
<feature type="active site" description="Proton acceptor" evidence="16">
    <location>
        <position position="464"/>
    </location>
</feature>
<evidence type="ECO:0000256" key="14">
    <source>
        <dbReference type="ARBA" id="ARBA00023315"/>
    </source>
</evidence>
<feature type="transmembrane region" description="Helical" evidence="18">
    <location>
        <begin position="97"/>
        <end position="123"/>
    </location>
</feature>
<evidence type="ECO:0000256" key="12">
    <source>
        <dbReference type="ARBA" id="ARBA00023128"/>
    </source>
</evidence>
<evidence type="ECO:0000256" key="18">
    <source>
        <dbReference type="SAM" id="Phobius"/>
    </source>
</evidence>
<dbReference type="GO" id="GO:0015909">
    <property type="term" value="P:long-chain fatty acid transport"/>
    <property type="evidence" value="ECO:0007669"/>
    <property type="project" value="UniProtKB-ARBA"/>
</dbReference>
<dbReference type="Gene3D" id="3.30.559.70">
    <property type="entry name" value="Choline/Carnitine o-acyltransferase, domain 2"/>
    <property type="match status" value="1"/>
</dbReference>
<dbReference type="Proteomes" id="UP001151699">
    <property type="component" value="Chromosome C"/>
</dbReference>
<dbReference type="InterPro" id="IPR023213">
    <property type="entry name" value="CAT-like_dom_sf"/>
</dbReference>
<evidence type="ECO:0000256" key="15">
    <source>
        <dbReference type="ARBA" id="ARBA00048480"/>
    </source>
</evidence>
<dbReference type="FunFam" id="3.30.559.70:FF:000001">
    <property type="entry name" value="Carnitine O-palmitoyltransferase 1, liver isoform"/>
    <property type="match status" value="1"/>
</dbReference>
<dbReference type="SUPFAM" id="SSF52777">
    <property type="entry name" value="CoA-dependent acyltransferases"/>
    <property type="match status" value="2"/>
</dbReference>
<organism evidence="20 21">
    <name type="scientific">Pseudolycoriella hygida</name>
    <dbReference type="NCBI Taxonomy" id="35572"/>
    <lineage>
        <taxon>Eukaryota</taxon>
        <taxon>Metazoa</taxon>
        <taxon>Ecdysozoa</taxon>
        <taxon>Arthropoda</taxon>
        <taxon>Hexapoda</taxon>
        <taxon>Insecta</taxon>
        <taxon>Pterygota</taxon>
        <taxon>Neoptera</taxon>
        <taxon>Endopterygota</taxon>
        <taxon>Diptera</taxon>
        <taxon>Nematocera</taxon>
        <taxon>Sciaroidea</taxon>
        <taxon>Sciaridae</taxon>
        <taxon>Pseudolycoriella</taxon>
    </lineage>
</organism>
<evidence type="ECO:0000256" key="8">
    <source>
        <dbReference type="ARBA" id="ARBA00022692"/>
    </source>
</evidence>
<evidence type="ECO:0000259" key="19">
    <source>
        <dbReference type="Pfam" id="PF00755"/>
    </source>
</evidence>
<keyword evidence="7 17" id="KW-0808">Transferase</keyword>
<dbReference type="Pfam" id="PF00755">
    <property type="entry name" value="Carn_acyltransf"/>
    <property type="match status" value="1"/>
</dbReference>
<evidence type="ECO:0000256" key="4">
    <source>
        <dbReference type="ARBA" id="ARBA00005232"/>
    </source>
</evidence>
<keyword evidence="6" id="KW-0813">Transport</keyword>
<keyword evidence="14 17" id="KW-0012">Acyltransferase</keyword>
<dbReference type="PROSITE" id="PS00440">
    <property type="entry name" value="ACYLTRANSF_C_2"/>
    <property type="match status" value="1"/>
</dbReference>
<keyword evidence="13 18" id="KW-0472">Membrane</keyword>
<proteinExistence type="inferred from homology"/>
<keyword evidence="10 18" id="KW-1133">Transmembrane helix</keyword>
<evidence type="ECO:0000256" key="6">
    <source>
        <dbReference type="ARBA" id="ARBA00022448"/>
    </source>
</evidence>
<dbReference type="GO" id="GO:0004095">
    <property type="term" value="F:carnitine O-palmitoyltransferase activity"/>
    <property type="evidence" value="ECO:0007669"/>
    <property type="project" value="UniProtKB-EC"/>
</dbReference>
<dbReference type="OrthoDB" id="240216at2759"/>
<name>A0A9Q0MQT0_9DIPT</name>
<keyword evidence="8 18" id="KW-0812">Transmembrane</keyword>
<keyword evidence="21" id="KW-1185">Reference proteome</keyword>
<evidence type="ECO:0000256" key="3">
    <source>
        <dbReference type="ARBA" id="ARBA00005005"/>
    </source>
</evidence>
<dbReference type="Gene3D" id="6.10.250.1760">
    <property type="match status" value="1"/>
</dbReference>
<dbReference type="EC" id="2.3.1.21" evidence="5"/>
<evidence type="ECO:0000256" key="16">
    <source>
        <dbReference type="PIRSR" id="PIRSR600542-1"/>
    </source>
</evidence>
<comment type="subcellular location">
    <subcellularLocation>
        <location evidence="1">Membrane</location>
        <topology evidence="1">Multi-pass membrane protein</topology>
    </subcellularLocation>
    <subcellularLocation>
        <location evidence="2">Mitochondrion membrane</location>
    </subcellularLocation>
</comment>
<keyword evidence="11" id="KW-0443">Lipid metabolism</keyword>
<sequence>MAEAHQAVSYSKLVKHDHRASEIHEKEYLQLVQKSKSKSWKERLNQFSKKLHNICYPNHVESFWIIFLLVMGLHFATDKASFDFVSLVQDIQPGSSIGLRVIASLITSFLLWICICVLMKIILKVLLSYRGFMFESRGKSVSLKTKIWGLMLKAFIKFNKPRLYSFQSVLPTLPLPRLEDTVRRYLRSIRPLTDDEDYQRITQEALEFQNGIGKKFQRYLILKSWLSTNYVSDWWEKYVYLRGRSPLMINSNYHSYDVFKLPTGDQTSRAAGIISEMLKFRERMENEEITPIMVQGLVPLCSNQYKRMYNTARVPGIECDTIKHYEDIKHIVVLCNGCYYKVTIQEGKRLFNACELKHQFDQILKMQEVPSHGEKYLGSLTTWNRTNWAQAREAYFSSGINKISLDVIESAAIFLVLHDKPFDYDEMEYYASQSMYGSIYDRWFDKSFQLIVGTNGRYAFNAEHTWSDAPVLGHMVEEMHIDELRNYDEHGNLIGKIELDPPTPTRIQWSFNEALLKTIDDAYADGLKLVEDVDYKVLFHNAFGKGFIKSCRVSPDAYIQMALQLAYYRDYGKFSLTYEASMTRLYKHGRTETVRSCTIESSAWVMAMEDKNSDTCERVRLLQLACKQHQVGYLDAMCGQGIDRHLFCLYVISQHCEIDSPFLRDVISEPWRLSTSQTPHGQTPRIDLKKNPQLMTPGGGFGPVARDGYGVSYIISGEDNIYFHISSVRSSHVTNTQRFIDRISEAMNDIKLLFQDYNASKAKNGGIIKNGTSAKK</sequence>
<evidence type="ECO:0000256" key="7">
    <source>
        <dbReference type="ARBA" id="ARBA00022679"/>
    </source>
</evidence>
<dbReference type="InterPro" id="IPR039551">
    <property type="entry name" value="Cho/carn_acyl_trans"/>
</dbReference>
<evidence type="ECO:0000313" key="21">
    <source>
        <dbReference type="Proteomes" id="UP001151699"/>
    </source>
</evidence>